<dbReference type="OrthoDB" id="65801at2"/>
<dbReference type="Pfam" id="PF03031">
    <property type="entry name" value="NIF"/>
    <property type="match status" value="1"/>
</dbReference>
<dbReference type="InterPro" id="IPR004274">
    <property type="entry name" value="FCP1_dom"/>
</dbReference>
<name>A0A2Z3JVP8_9DEIO</name>
<evidence type="ECO:0000313" key="3">
    <source>
        <dbReference type="Proteomes" id="UP000245368"/>
    </source>
</evidence>
<dbReference type="PANTHER" id="PTHR12210">
    <property type="entry name" value="DULLARD PROTEIN PHOSPHATASE"/>
    <property type="match status" value="1"/>
</dbReference>
<evidence type="ECO:0000259" key="1">
    <source>
        <dbReference type="PROSITE" id="PS50969"/>
    </source>
</evidence>
<keyword evidence="3" id="KW-1185">Reference proteome</keyword>
<dbReference type="EMBL" id="CP029494">
    <property type="protein sequence ID" value="AWN24534.1"/>
    <property type="molecule type" value="Genomic_DNA"/>
</dbReference>
<feature type="domain" description="FCP1 homology" evidence="1">
    <location>
        <begin position="34"/>
        <end position="197"/>
    </location>
</feature>
<dbReference type="PROSITE" id="PS50969">
    <property type="entry name" value="FCP1"/>
    <property type="match status" value="1"/>
</dbReference>
<gene>
    <name evidence="2" type="ORF">DKM44_07260</name>
</gene>
<dbReference type="InterPro" id="IPR036412">
    <property type="entry name" value="HAD-like_sf"/>
</dbReference>
<sequence length="213" mass="24258">MLPALRISGSAVMARILEQPLRAQSARLPPILTALPPRPLLVLDLDETLWHGRSDPALPGGLRLLLRPHLAEFLNAVGAAYDLAVWTAASEDWMREGLAQLKAVTGFDLEARAFFLWHRERCTFRRDAEGRYGFRKPVRKFKAGWIRGRYPLERILVLDDQAANYACGYGHLVPVRAWHGYDNDDELRRLAPYLLSIAGQPDLRRIEKRGWRG</sequence>
<evidence type="ECO:0000313" key="2">
    <source>
        <dbReference type="EMBL" id="AWN24534.1"/>
    </source>
</evidence>
<dbReference type="KEGG" id="dez:DKM44_07260"/>
<protein>
    <submittedName>
        <fullName evidence="2">Phosphoprotein phosphatase</fullName>
    </submittedName>
</protein>
<dbReference type="AlphaFoldDB" id="A0A2Z3JVP8"/>
<dbReference type="InterPro" id="IPR050365">
    <property type="entry name" value="TIM50"/>
</dbReference>
<dbReference type="Gene3D" id="3.40.50.1000">
    <property type="entry name" value="HAD superfamily/HAD-like"/>
    <property type="match status" value="1"/>
</dbReference>
<dbReference type="SMART" id="SM00577">
    <property type="entry name" value="CPDc"/>
    <property type="match status" value="1"/>
</dbReference>
<proteinExistence type="predicted"/>
<accession>A0A2Z3JVP8</accession>
<reference evidence="2 3" key="1">
    <citation type="submission" date="2018-05" db="EMBL/GenBank/DDBJ databases">
        <title>Complete Genome Sequence of Deinococcus sp. strain 17bor-2.</title>
        <authorList>
            <person name="Srinivasan S."/>
        </authorList>
    </citation>
    <scope>NUCLEOTIDE SEQUENCE [LARGE SCALE GENOMIC DNA]</scope>
    <source>
        <strain evidence="2 3">17bor-2</strain>
    </source>
</reference>
<dbReference type="SUPFAM" id="SSF56784">
    <property type="entry name" value="HAD-like"/>
    <property type="match status" value="1"/>
</dbReference>
<organism evidence="2 3">
    <name type="scientific">Deinococcus irradiatisoli</name>
    <dbReference type="NCBI Taxonomy" id="2202254"/>
    <lineage>
        <taxon>Bacteria</taxon>
        <taxon>Thermotogati</taxon>
        <taxon>Deinococcota</taxon>
        <taxon>Deinococci</taxon>
        <taxon>Deinococcales</taxon>
        <taxon>Deinococcaceae</taxon>
        <taxon>Deinococcus</taxon>
    </lineage>
</organism>
<dbReference type="InterPro" id="IPR023214">
    <property type="entry name" value="HAD_sf"/>
</dbReference>
<dbReference type="Proteomes" id="UP000245368">
    <property type="component" value="Chromosome"/>
</dbReference>